<dbReference type="InterPro" id="IPR042235">
    <property type="entry name" value="ZP-C_dom"/>
</dbReference>
<evidence type="ECO:0000256" key="3">
    <source>
        <dbReference type="PROSITE-ProRule" id="PRU00076"/>
    </source>
</evidence>
<dbReference type="OMA" id="CIYAYKR"/>
<evidence type="ECO:0000256" key="2">
    <source>
        <dbReference type="ARBA" id="ARBA00023157"/>
    </source>
</evidence>
<protein>
    <submittedName>
        <fullName evidence="8">Zona pellucida glycoprotein d</fullName>
    </submittedName>
</protein>
<evidence type="ECO:0000259" key="6">
    <source>
        <dbReference type="PROSITE" id="PS50026"/>
    </source>
</evidence>
<reference evidence="8" key="3">
    <citation type="submission" date="2025-09" db="UniProtKB">
        <authorList>
            <consortium name="Ensembl"/>
        </authorList>
    </citation>
    <scope>IDENTIFICATION</scope>
</reference>
<evidence type="ECO:0000256" key="5">
    <source>
        <dbReference type="SAM" id="SignalP"/>
    </source>
</evidence>
<sequence>MGPLGLKLILFGFMCLRVEGSCSVENCSDPRTCVLSADRRSCRCAAGLYGPNCGHSAQVKVLCGKDFMSIRAAEDFFSYLKVPLESLHLPNRSCRAQREVIAGTPFFMFRTSREKYLACGGKPLQKNSTHLLYSLTVQSEPQVSGNIIRDPAIKLDFTCVYPNLRRVSLPFPVRPISSQTVMQVEETDATIRMLLFADSSFSRAFSGTPTIELRDPLHVEVSVAEPADFFLLRVDDCWASPSRQPNATGLLHSLIQNGCVADPTVTFLPLAEERVGPNGRSSRVRFRFQMFRFTAGPAEFYLHCSVQLCEQDDQPSCLPSCGSISKREAVRPLPIRGLLSYGPIRVEVPDRPESNVLTVAVLPVAAVWTLGLFLTLLIIMAKAGRRRVPEPEGP</sequence>
<dbReference type="InterPro" id="IPR055355">
    <property type="entry name" value="ZP-C"/>
</dbReference>
<dbReference type="PROSITE" id="PS51034">
    <property type="entry name" value="ZP_2"/>
    <property type="match status" value="1"/>
</dbReference>
<dbReference type="PROSITE" id="PS00022">
    <property type="entry name" value="EGF_1"/>
    <property type="match status" value="1"/>
</dbReference>
<feature type="signal peptide" evidence="5">
    <location>
        <begin position="1"/>
        <end position="20"/>
    </location>
</feature>
<dbReference type="GeneID" id="103129273"/>
<dbReference type="InterPro" id="IPR000742">
    <property type="entry name" value="EGF"/>
</dbReference>
<dbReference type="InterPro" id="IPR001507">
    <property type="entry name" value="ZP_dom"/>
</dbReference>
<evidence type="ECO:0000313" key="9">
    <source>
        <dbReference type="Proteomes" id="UP000028760"/>
    </source>
</evidence>
<proteinExistence type="predicted"/>
<dbReference type="KEGG" id="pfor:103129273"/>
<dbReference type="Gene3D" id="2.60.40.3210">
    <property type="entry name" value="Zona pellucida, ZP-N domain"/>
    <property type="match status" value="1"/>
</dbReference>
<dbReference type="PROSITE" id="PS50026">
    <property type="entry name" value="EGF_3"/>
    <property type="match status" value="1"/>
</dbReference>
<dbReference type="Ensembl" id="ENSPFOT00000013170.1">
    <property type="protein sequence ID" value="ENSPFOP00000013152.1"/>
    <property type="gene ID" value="ENSPFOG00000013156.1"/>
</dbReference>
<dbReference type="InterPro" id="IPR055356">
    <property type="entry name" value="ZP-N"/>
</dbReference>
<organism evidence="8 9">
    <name type="scientific">Poecilia formosa</name>
    <name type="common">Amazon molly</name>
    <name type="synonym">Limia formosa</name>
    <dbReference type="NCBI Taxonomy" id="48698"/>
    <lineage>
        <taxon>Eukaryota</taxon>
        <taxon>Metazoa</taxon>
        <taxon>Chordata</taxon>
        <taxon>Craniata</taxon>
        <taxon>Vertebrata</taxon>
        <taxon>Euteleostomi</taxon>
        <taxon>Actinopterygii</taxon>
        <taxon>Neopterygii</taxon>
        <taxon>Teleostei</taxon>
        <taxon>Neoteleostei</taxon>
        <taxon>Acanthomorphata</taxon>
        <taxon>Ovalentaria</taxon>
        <taxon>Atherinomorphae</taxon>
        <taxon>Cyprinodontiformes</taxon>
        <taxon>Poeciliidae</taxon>
        <taxon>Poeciliinae</taxon>
        <taxon>Poecilia</taxon>
    </lineage>
</organism>
<dbReference type="Gene3D" id="2.60.40.4100">
    <property type="entry name" value="Zona pellucida, ZP-C domain"/>
    <property type="match status" value="1"/>
</dbReference>
<dbReference type="Proteomes" id="UP000028760">
    <property type="component" value="Unassembled WGS sequence"/>
</dbReference>
<keyword evidence="4" id="KW-1133">Transmembrane helix</keyword>
<name>A0A087Y549_POEFO</name>
<keyword evidence="3" id="KW-0245">EGF-like domain</keyword>
<dbReference type="EMBL" id="AYCK01020563">
    <property type="status" value="NOT_ANNOTATED_CDS"/>
    <property type="molecule type" value="Genomic_DNA"/>
</dbReference>
<dbReference type="Pfam" id="PF00100">
    <property type="entry name" value="Zona_pellucida"/>
    <property type="match status" value="1"/>
</dbReference>
<dbReference type="Pfam" id="PF23344">
    <property type="entry name" value="ZP-N"/>
    <property type="match status" value="1"/>
</dbReference>
<evidence type="ECO:0000256" key="4">
    <source>
        <dbReference type="SAM" id="Phobius"/>
    </source>
</evidence>
<feature type="domain" description="EGF-like" evidence="6">
    <location>
        <begin position="18"/>
        <end position="54"/>
    </location>
</feature>
<keyword evidence="9" id="KW-1185">Reference proteome</keyword>
<reference evidence="8" key="2">
    <citation type="submission" date="2025-08" db="UniProtKB">
        <authorList>
            <consortium name="Ensembl"/>
        </authorList>
    </citation>
    <scope>IDENTIFICATION</scope>
</reference>
<dbReference type="STRING" id="48698.ENSPFOP00000013152"/>
<dbReference type="eggNOG" id="ENOG502QVG6">
    <property type="taxonomic scope" value="Eukaryota"/>
</dbReference>
<dbReference type="CTD" id="327407"/>
<dbReference type="AlphaFoldDB" id="A0A087Y549"/>
<feature type="chain" id="PRO_5001834003" evidence="5">
    <location>
        <begin position="21"/>
        <end position="394"/>
    </location>
</feature>
<keyword evidence="1 5" id="KW-0732">Signal</keyword>
<keyword evidence="2 3" id="KW-1015">Disulfide bond</keyword>
<feature type="domain" description="ZP" evidence="7">
    <location>
        <begin position="62"/>
        <end position="328"/>
    </location>
</feature>
<accession>A0A087Y549</accession>
<feature type="transmembrane region" description="Helical" evidence="4">
    <location>
        <begin position="356"/>
        <end position="379"/>
    </location>
</feature>
<keyword evidence="4" id="KW-0472">Membrane</keyword>
<evidence type="ECO:0000259" key="7">
    <source>
        <dbReference type="PROSITE" id="PS51034"/>
    </source>
</evidence>
<feature type="disulfide bond" evidence="3">
    <location>
        <begin position="44"/>
        <end position="53"/>
    </location>
</feature>
<keyword evidence="4" id="KW-0812">Transmembrane</keyword>
<dbReference type="SMART" id="SM00241">
    <property type="entry name" value="ZP"/>
    <property type="match status" value="1"/>
</dbReference>
<dbReference type="PANTHER" id="PTHR14002:SF53">
    <property type="entry name" value="UROMODULIN"/>
    <property type="match status" value="1"/>
</dbReference>
<dbReference type="PANTHER" id="PTHR14002">
    <property type="entry name" value="ENDOGLIN/TGF-BETA RECEPTOR TYPE III"/>
    <property type="match status" value="1"/>
</dbReference>
<comment type="caution">
    <text evidence="3">Lacks conserved residue(s) required for the propagation of feature annotation.</text>
</comment>
<reference evidence="9" key="1">
    <citation type="submission" date="2013-10" db="EMBL/GenBank/DDBJ databases">
        <authorList>
            <person name="Schartl M."/>
            <person name="Warren W."/>
        </authorList>
    </citation>
    <scope>NUCLEOTIDE SEQUENCE [LARGE SCALE GENOMIC DNA]</scope>
    <source>
        <strain evidence="9">female</strain>
    </source>
</reference>
<evidence type="ECO:0000313" key="8">
    <source>
        <dbReference type="Ensembl" id="ENSPFOP00000013152.1"/>
    </source>
</evidence>
<evidence type="ECO:0000256" key="1">
    <source>
        <dbReference type="ARBA" id="ARBA00022729"/>
    </source>
</evidence>
<dbReference type="OrthoDB" id="9987373at2759"/>
<dbReference type="RefSeq" id="XP_007540376.1">
    <property type="nucleotide sequence ID" value="XM_007540314.2"/>
</dbReference>
<dbReference type="GeneTree" id="ENSGT00940000167365"/>